<dbReference type="PANTHER" id="PTHR10259">
    <property type="entry name" value="THIOPURINE S-METHYLTRANSFERASE"/>
    <property type="match status" value="1"/>
</dbReference>
<dbReference type="GO" id="GO:0010038">
    <property type="term" value="P:response to metal ion"/>
    <property type="evidence" value="ECO:0007669"/>
    <property type="project" value="InterPro"/>
</dbReference>
<evidence type="ECO:0000313" key="10">
    <source>
        <dbReference type="EMBL" id="KGP64308.1"/>
    </source>
</evidence>
<dbReference type="OrthoDB" id="9778208at2"/>
<dbReference type="InterPro" id="IPR025835">
    <property type="entry name" value="Thiopurine_S-MeTrfase"/>
</dbReference>
<dbReference type="AlphaFoldDB" id="A0A0A2TA62"/>
<dbReference type="InterPro" id="IPR029063">
    <property type="entry name" value="SAM-dependent_MTases_sf"/>
</dbReference>
<dbReference type="EC" id="2.1.1.67" evidence="4 9"/>
<evidence type="ECO:0000256" key="3">
    <source>
        <dbReference type="ARBA" id="ARBA00008145"/>
    </source>
</evidence>
<evidence type="ECO:0000256" key="5">
    <source>
        <dbReference type="ARBA" id="ARBA00022490"/>
    </source>
</evidence>
<dbReference type="EMBL" id="JNCF01000002">
    <property type="protein sequence ID" value="KGP64308.1"/>
    <property type="molecule type" value="Genomic_DNA"/>
</dbReference>
<gene>
    <name evidence="9" type="primary">tpm</name>
    <name evidence="10" type="ORF">EP47_00200</name>
</gene>
<keyword evidence="7 9" id="KW-0808">Transferase</keyword>
<dbReference type="NCBIfam" id="NF009732">
    <property type="entry name" value="PRK13255.1"/>
    <property type="match status" value="1"/>
</dbReference>
<comment type="catalytic activity">
    <reaction evidence="1 9">
        <text>S-adenosyl-L-methionine + a thiopurine = S-adenosyl-L-homocysteine + a thiopurine S-methylether.</text>
        <dbReference type="EC" id="2.1.1.67"/>
    </reaction>
</comment>
<dbReference type="PANTHER" id="PTHR10259:SF11">
    <property type="entry name" value="THIOPURINE S-METHYLTRANSFERASE"/>
    <property type="match status" value="1"/>
</dbReference>
<proteinExistence type="inferred from homology"/>
<feature type="binding site" evidence="9">
    <location>
        <position position="47"/>
    </location>
    <ligand>
        <name>S-adenosyl-L-methionine</name>
        <dbReference type="ChEBI" id="CHEBI:59789"/>
    </ligand>
</feature>
<dbReference type="InterPro" id="IPR022474">
    <property type="entry name" value="Thiopur_S-MeTfrase_Se/Te_detox"/>
</dbReference>
<sequence>MNKGQHFWAELWRDGRTFFHKEEVNEDLVTYFPYLNVPEKGTILVPLCGKSLDMLWLNHQGYHVVGIELIESAVLQFAQEHQILFQQETIGEVKHFFTDKLSLWVADIFTLNPMLVRPVDAIYDRAALVALPKKLRSLYAEICLKWLKSEGNILLKTLEYQQEEMQGPPYSVSAEEVATLYQQCAAIQLLKSQVRVYDNNDPLFMNGLNQVTDHVWIIKKE</sequence>
<evidence type="ECO:0000256" key="8">
    <source>
        <dbReference type="ARBA" id="ARBA00022691"/>
    </source>
</evidence>
<reference evidence="10 11" key="1">
    <citation type="submission" date="2014-05" db="EMBL/GenBank/DDBJ databases">
        <authorList>
            <person name="Rizzardi K."/>
            <person name="Winiecka-Krusnell J."/>
            <person name="Ramliden M."/>
            <person name="Alm E."/>
            <person name="Andersson S."/>
            <person name="Byfors S."/>
        </authorList>
    </citation>
    <scope>NUCLEOTIDE SEQUENCE [LARGE SCALE GENOMIC DNA]</scope>
    <source>
        <strain evidence="10 11">LEGN</strain>
    </source>
</reference>
<feature type="binding site" evidence="9">
    <location>
        <position position="68"/>
    </location>
    <ligand>
        <name>S-adenosyl-L-methionine</name>
        <dbReference type="ChEBI" id="CHEBI:59789"/>
    </ligand>
</feature>
<evidence type="ECO:0000256" key="9">
    <source>
        <dbReference type="HAMAP-Rule" id="MF_00812"/>
    </source>
</evidence>
<comment type="similarity">
    <text evidence="3 9">Belongs to the class I-like SAM-binding methyltransferase superfamily. TPMT family.</text>
</comment>
<evidence type="ECO:0000256" key="4">
    <source>
        <dbReference type="ARBA" id="ARBA00011905"/>
    </source>
</evidence>
<evidence type="ECO:0000313" key="11">
    <source>
        <dbReference type="Proteomes" id="UP000054422"/>
    </source>
</evidence>
<dbReference type="GO" id="GO:0032259">
    <property type="term" value="P:methylation"/>
    <property type="evidence" value="ECO:0007669"/>
    <property type="project" value="UniProtKB-KW"/>
</dbReference>
<accession>A0A0A2TA62</accession>
<name>A0A0A2TA62_9GAMM</name>
<evidence type="ECO:0000256" key="2">
    <source>
        <dbReference type="ARBA" id="ARBA00004496"/>
    </source>
</evidence>
<evidence type="ECO:0000256" key="6">
    <source>
        <dbReference type="ARBA" id="ARBA00022603"/>
    </source>
</evidence>
<dbReference type="FunFam" id="3.40.50.150:FF:000101">
    <property type="entry name" value="Thiopurine S-methyltransferase"/>
    <property type="match status" value="1"/>
</dbReference>
<dbReference type="STRING" id="1498499.EP47_00200"/>
<dbReference type="CDD" id="cd02440">
    <property type="entry name" value="AdoMet_MTases"/>
    <property type="match status" value="1"/>
</dbReference>
<evidence type="ECO:0000256" key="7">
    <source>
        <dbReference type="ARBA" id="ARBA00022679"/>
    </source>
</evidence>
<keyword evidence="6 9" id="KW-0489">Methyltransferase</keyword>
<keyword evidence="11" id="KW-1185">Reference proteome</keyword>
<dbReference type="HAMAP" id="MF_00812">
    <property type="entry name" value="Thiopur_methtran"/>
    <property type="match status" value="1"/>
</dbReference>
<organism evidence="10 11">
    <name type="scientific">Legionella norrlandica</name>
    <dbReference type="NCBI Taxonomy" id="1498499"/>
    <lineage>
        <taxon>Bacteria</taxon>
        <taxon>Pseudomonadati</taxon>
        <taxon>Pseudomonadota</taxon>
        <taxon>Gammaproteobacteria</taxon>
        <taxon>Legionellales</taxon>
        <taxon>Legionellaceae</taxon>
        <taxon>Legionella</taxon>
    </lineage>
</organism>
<keyword evidence="8 9" id="KW-0949">S-adenosyl-L-methionine</keyword>
<dbReference type="Gene3D" id="3.40.50.150">
    <property type="entry name" value="Vaccinia Virus protein VP39"/>
    <property type="match status" value="1"/>
</dbReference>
<dbReference type="RefSeq" id="WP_035886532.1">
    <property type="nucleotide sequence ID" value="NZ_JNCF01000002.1"/>
</dbReference>
<dbReference type="PIRSF" id="PIRSF023956">
    <property type="entry name" value="Thiopurine_S-methyltransferase"/>
    <property type="match status" value="1"/>
</dbReference>
<comment type="caution">
    <text evidence="10">The sequence shown here is derived from an EMBL/GenBank/DDBJ whole genome shotgun (WGS) entry which is preliminary data.</text>
</comment>
<protein>
    <recommendedName>
        <fullName evidence="4 9">Thiopurine S-methyltransferase</fullName>
        <ecNumber evidence="4 9">2.1.1.67</ecNumber>
    </recommendedName>
    <alternativeName>
        <fullName evidence="9">Thiopurine methyltransferase</fullName>
    </alternativeName>
</protein>
<dbReference type="PROSITE" id="PS51585">
    <property type="entry name" value="SAM_MT_TPMT"/>
    <property type="match status" value="1"/>
</dbReference>
<dbReference type="Pfam" id="PF05724">
    <property type="entry name" value="TPMT"/>
    <property type="match status" value="1"/>
</dbReference>
<comment type="subcellular location">
    <subcellularLocation>
        <location evidence="2 9">Cytoplasm</location>
    </subcellularLocation>
</comment>
<dbReference type="InterPro" id="IPR008854">
    <property type="entry name" value="TPMT"/>
</dbReference>
<keyword evidence="5 9" id="KW-0963">Cytoplasm</keyword>
<dbReference type="SUPFAM" id="SSF53335">
    <property type="entry name" value="S-adenosyl-L-methionine-dependent methyltransferases"/>
    <property type="match status" value="1"/>
</dbReference>
<dbReference type="NCBIfam" id="TIGR03840">
    <property type="entry name" value="TMPT_Se_Te"/>
    <property type="match status" value="1"/>
</dbReference>
<evidence type="ECO:0000256" key="1">
    <source>
        <dbReference type="ARBA" id="ARBA00000903"/>
    </source>
</evidence>
<feature type="binding site" evidence="9">
    <location>
        <position position="125"/>
    </location>
    <ligand>
        <name>S-adenosyl-L-methionine</name>
        <dbReference type="ChEBI" id="CHEBI:59789"/>
    </ligand>
</feature>
<dbReference type="GO" id="GO:0008119">
    <property type="term" value="F:thiopurine S-methyltransferase activity"/>
    <property type="evidence" value="ECO:0007669"/>
    <property type="project" value="UniProtKB-UniRule"/>
</dbReference>
<dbReference type="Proteomes" id="UP000054422">
    <property type="component" value="Unassembled WGS sequence"/>
</dbReference>
<dbReference type="GO" id="GO:0005737">
    <property type="term" value="C:cytoplasm"/>
    <property type="evidence" value="ECO:0007669"/>
    <property type="project" value="UniProtKB-SubCell"/>
</dbReference>
<feature type="binding site" evidence="9">
    <location>
        <position position="12"/>
    </location>
    <ligand>
        <name>S-adenosyl-L-methionine</name>
        <dbReference type="ChEBI" id="CHEBI:59789"/>
    </ligand>
</feature>